<sequence length="349" mass="40223">MSEAVCRHESSSSDEYEQFSNRKNCRNKNTVMPQNASEWTKHHLQKIGVYYNRVATSLEEFMSRIHNNASDRNLPPLPDICRKLIEFTDNIWSVNLDMREATLYDVIQAGKKSDECIDKLRLNETAFKEQLPHQNDKTIFEVWKTTLLCFWTNLKRALARWSYPGQTEGSFKHLFMLFSRICLLDPQPGGAYSCIKQIRGIDVCSIPDVRFNTLPEDGHLMLIVTKVKKYDAFQGDFDAESFCADNVVDDVLGQHGMELIVEAYDSALAPCVLGIICIGTKIIFTYLDISKHHLSKMEKSGSDKLRSIISYTRPFDYMDVNDRRDILETLFWLGYVQSGSYRTFIAEET</sequence>
<evidence type="ECO:0000313" key="2">
    <source>
        <dbReference type="Proteomes" id="UP001186944"/>
    </source>
</evidence>
<evidence type="ECO:0000313" key="1">
    <source>
        <dbReference type="EMBL" id="KAK3084409.1"/>
    </source>
</evidence>
<organism evidence="1 2">
    <name type="scientific">Pinctada imbricata</name>
    <name type="common">Atlantic pearl-oyster</name>
    <name type="synonym">Pinctada martensii</name>
    <dbReference type="NCBI Taxonomy" id="66713"/>
    <lineage>
        <taxon>Eukaryota</taxon>
        <taxon>Metazoa</taxon>
        <taxon>Spiralia</taxon>
        <taxon>Lophotrochozoa</taxon>
        <taxon>Mollusca</taxon>
        <taxon>Bivalvia</taxon>
        <taxon>Autobranchia</taxon>
        <taxon>Pteriomorphia</taxon>
        <taxon>Pterioida</taxon>
        <taxon>Pterioidea</taxon>
        <taxon>Pteriidae</taxon>
        <taxon>Pinctada</taxon>
    </lineage>
</organism>
<dbReference type="EMBL" id="VSWD01000013">
    <property type="protein sequence ID" value="KAK3084409.1"/>
    <property type="molecule type" value="Genomic_DNA"/>
</dbReference>
<gene>
    <name evidence="1" type="ORF">FSP39_013085</name>
</gene>
<name>A0AA88XFL2_PINIB</name>
<protein>
    <submittedName>
        <fullName evidence="1">Uncharacterized protein</fullName>
    </submittedName>
</protein>
<comment type="caution">
    <text evidence="1">The sequence shown here is derived from an EMBL/GenBank/DDBJ whole genome shotgun (WGS) entry which is preliminary data.</text>
</comment>
<dbReference type="AlphaFoldDB" id="A0AA88XFL2"/>
<proteinExistence type="predicted"/>
<accession>A0AA88XFL2</accession>
<keyword evidence="2" id="KW-1185">Reference proteome</keyword>
<reference evidence="1" key="1">
    <citation type="submission" date="2019-08" db="EMBL/GenBank/DDBJ databases">
        <title>The improved chromosome-level genome for the pearl oyster Pinctada fucata martensii using PacBio sequencing and Hi-C.</title>
        <authorList>
            <person name="Zheng Z."/>
        </authorList>
    </citation>
    <scope>NUCLEOTIDE SEQUENCE</scope>
    <source>
        <strain evidence="1">ZZ-2019</strain>
        <tissue evidence="1">Adductor muscle</tissue>
    </source>
</reference>
<dbReference type="Proteomes" id="UP001186944">
    <property type="component" value="Unassembled WGS sequence"/>
</dbReference>